<dbReference type="AlphaFoldDB" id="A0AAP0QAW9"/>
<sequence>MQQKQHLETSKCCFYCILCRNKAPRSIQGLLYCCFVFKIALRNFGCYFTEILLLTVQLNNFICRFEPSSVLFSYVYT</sequence>
<proteinExistence type="predicted"/>
<evidence type="ECO:0000313" key="1">
    <source>
        <dbReference type="EMBL" id="KAK9181608.1"/>
    </source>
</evidence>
<accession>A0AAP0QAW9</accession>
<dbReference type="Proteomes" id="UP001428341">
    <property type="component" value="Unassembled WGS sequence"/>
</dbReference>
<dbReference type="EMBL" id="JBCGBO010000024">
    <property type="protein sequence ID" value="KAK9181608.1"/>
    <property type="molecule type" value="Genomic_DNA"/>
</dbReference>
<protein>
    <submittedName>
        <fullName evidence="1">Uncharacterized protein</fullName>
    </submittedName>
</protein>
<keyword evidence="2" id="KW-1185">Reference proteome</keyword>
<reference evidence="1 2" key="1">
    <citation type="submission" date="2024-05" db="EMBL/GenBank/DDBJ databases">
        <title>Haplotype-resolved chromosome-level genome assembly of Huyou (Citrus changshanensis).</title>
        <authorList>
            <person name="Miao C."/>
            <person name="Chen W."/>
            <person name="Wu Y."/>
            <person name="Wang L."/>
            <person name="Zhao S."/>
            <person name="Grierson D."/>
            <person name="Xu C."/>
            <person name="Chen K."/>
        </authorList>
    </citation>
    <scope>NUCLEOTIDE SEQUENCE [LARGE SCALE GENOMIC DNA]</scope>
    <source>
        <strain evidence="1">01-14</strain>
        <tissue evidence="1">Leaf</tissue>
    </source>
</reference>
<name>A0AAP0QAW9_9ROSI</name>
<gene>
    <name evidence="1" type="ORF">WN944_024746</name>
</gene>
<evidence type="ECO:0000313" key="2">
    <source>
        <dbReference type="Proteomes" id="UP001428341"/>
    </source>
</evidence>
<comment type="caution">
    <text evidence="1">The sequence shown here is derived from an EMBL/GenBank/DDBJ whole genome shotgun (WGS) entry which is preliminary data.</text>
</comment>
<organism evidence="1 2">
    <name type="scientific">Citrus x changshan-huyou</name>
    <dbReference type="NCBI Taxonomy" id="2935761"/>
    <lineage>
        <taxon>Eukaryota</taxon>
        <taxon>Viridiplantae</taxon>
        <taxon>Streptophyta</taxon>
        <taxon>Embryophyta</taxon>
        <taxon>Tracheophyta</taxon>
        <taxon>Spermatophyta</taxon>
        <taxon>Magnoliopsida</taxon>
        <taxon>eudicotyledons</taxon>
        <taxon>Gunneridae</taxon>
        <taxon>Pentapetalae</taxon>
        <taxon>rosids</taxon>
        <taxon>malvids</taxon>
        <taxon>Sapindales</taxon>
        <taxon>Rutaceae</taxon>
        <taxon>Aurantioideae</taxon>
        <taxon>Citrus</taxon>
    </lineage>
</organism>